<dbReference type="AlphaFoldDB" id="A0A6B0UYD1"/>
<accession>A0A6B0UYD1</accession>
<dbReference type="EMBL" id="GIFC01012461">
    <property type="protein sequence ID" value="MXU94544.1"/>
    <property type="molecule type" value="Transcribed_RNA"/>
</dbReference>
<reference evidence="1" key="1">
    <citation type="submission" date="2019-12" db="EMBL/GenBank/DDBJ databases">
        <title>An insight into the sialome of adult female Ixodes ricinus ticks feeding for 6 days.</title>
        <authorList>
            <person name="Perner J."/>
            <person name="Ribeiro J.M.C."/>
        </authorList>
    </citation>
    <scope>NUCLEOTIDE SEQUENCE</scope>
    <source>
        <strain evidence="1">Semi-engorged</strain>
        <tissue evidence="1">Salivary glands</tissue>
    </source>
</reference>
<name>A0A6B0UYD1_IXORI</name>
<proteinExistence type="predicted"/>
<sequence>MTCASVVGGRMLLRLCQLCPRLYANDRFSVVNTLRAAKLSEPLRPPGSTTTSYGDCLTASSRLLSGTTTTSRLHFTGLVPVNPAIVTSIPALLSTSADMMASISSAPSARIRSAVLAMLCSEEESRRRKMMGRLRTLINTLNFEPINKFAEKNIYCCPLLPSLIS</sequence>
<protein>
    <submittedName>
        <fullName evidence="1">Putative secreted protein</fullName>
    </submittedName>
</protein>
<evidence type="ECO:0000313" key="1">
    <source>
        <dbReference type="EMBL" id="MXU94544.1"/>
    </source>
</evidence>
<organism evidence="1">
    <name type="scientific">Ixodes ricinus</name>
    <name type="common">Common tick</name>
    <name type="synonym">Acarus ricinus</name>
    <dbReference type="NCBI Taxonomy" id="34613"/>
    <lineage>
        <taxon>Eukaryota</taxon>
        <taxon>Metazoa</taxon>
        <taxon>Ecdysozoa</taxon>
        <taxon>Arthropoda</taxon>
        <taxon>Chelicerata</taxon>
        <taxon>Arachnida</taxon>
        <taxon>Acari</taxon>
        <taxon>Parasitiformes</taxon>
        <taxon>Ixodida</taxon>
        <taxon>Ixodoidea</taxon>
        <taxon>Ixodidae</taxon>
        <taxon>Ixodinae</taxon>
        <taxon>Ixodes</taxon>
    </lineage>
</organism>